<gene>
    <name evidence="4" type="ORF">RRG08_034285</name>
</gene>
<evidence type="ECO:0000313" key="5">
    <source>
        <dbReference type="Proteomes" id="UP001283361"/>
    </source>
</evidence>
<dbReference type="Pfam" id="PF10260">
    <property type="entry name" value="SAYSvFN"/>
    <property type="match status" value="1"/>
</dbReference>
<comment type="caution">
    <text evidence="4">The sequence shown here is derived from an EMBL/GenBank/DDBJ whole genome shotgun (WGS) entry which is preliminary data.</text>
</comment>
<feature type="compositionally biased region" description="Basic and acidic residues" evidence="1">
    <location>
        <begin position="33"/>
        <end position="57"/>
    </location>
</feature>
<feature type="domain" description="SAYSvFN" evidence="3">
    <location>
        <begin position="104"/>
        <end position="171"/>
    </location>
</feature>
<dbReference type="InterPro" id="IPR019387">
    <property type="entry name" value="SAYSvFN_dom"/>
</dbReference>
<dbReference type="AlphaFoldDB" id="A0AAE1DQI0"/>
<accession>A0AAE1DQI0</accession>
<evidence type="ECO:0000256" key="1">
    <source>
        <dbReference type="SAM" id="MobiDB-lite"/>
    </source>
</evidence>
<dbReference type="PANTHER" id="PTHR13527:SF0">
    <property type="entry name" value="SAYSVFN DOMAIN-CONTAINING PROTEIN 1"/>
    <property type="match status" value="1"/>
</dbReference>
<name>A0AAE1DQI0_9GAST</name>
<feature type="transmembrane region" description="Helical" evidence="2">
    <location>
        <begin position="104"/>
        <end position="134"/>
    </location>
</feature>
<feature type="compositionally biased region" description="Polar residues" evidence="1">
    <location>
        <begin position="59"/>
        <end position="68"/>
    </location>
</feature>
<evidence type="ECO:0000313" key="4">
    <source>
        <dbReference type="EMBL" id="KAK3779027.1"/>
    </source>
</evidence>
<dbReference type="EMBL" id="JAWDGP010002890">
    <property type="protein sequence ID" value="KAK3779027.1"/>
    <property type="molecule type" value="Genomic_DNA"/>
</dbReference>
<dbReference type="InterPro" id="IPR039159">
    <property type="entry name" value="SAYSD1"/>
</dbReference>
<evidence type="ECO:0000259" key="3">
    <source>
        <dbReference type="Pfam" id="PF10260"/>
    </source>
</evidence>
<keyword evidence="2" id="KW-0812">Transmembrane</keyword>
<feature type="region of interest" description="Disordered" evidence="1">
    <location>
        <begin position="31"/>
        <end position="68"/>
    </location>
</feature>
<dbReference type="Proteomes" id="UP001283361">
    <property type="component" value="Unassembled WGS sequence"/>
</dbReference>
<evidence type="ECO:0000256" key="2">
    <source>
        <dbReference type="SAM" id="Phobius"/>
    </source>
</evidence>
<keyword evidence="2" id="KW-0472">Membrane</keyword>
<organism evidence="4 5">
    <name type="scientific">Elysia crispata</name>
    <name type="common">lettuce slug</name>
    <dbReference type="NCBI Taxonomy" id="231223"/>
    <lineage>
        <taxon>Eukaryota</taxon>
        <taxon>Metazoa</taxon>
        <taxon>Spiralia</taxon>
        <taxon>Lophotrochozoa</taxon>
        <taxon>Mollusca</taxon>
        <taxon>Gastropoda</taxon>
        <taxon>Heterobranchia</taxon>
        <taxon>Euthyneura</taxon>
        <taxon>Panpulmonata</taxon>
        <taxon>Sacoglossa</taxon>
        <taxon>Placobranchoidea</taxon>
        <taxon>Plakobranchidae</taxon>
        <taxon>Elysia</taxon>
    </lineage>
</organism>
<keyword evidence="2" id="KW-1133">Transmembrane helix</keyword>
<protein>
    <recommendedName>
        <fullName evidence="3">SAYSvFN domain-containing protein</fullName>
    </recommendedName>
</protein>
<reference evidence="4" key="1">
    <citation type="journal article" date="2023" name="G3 (Bethesda)">
        <title>A reference genome for the long-term kleptoplast-retaining sea slug Elysia crispata morphotype clarki.</title>
        <authorList>
            <person name="Eastman K.E."/>
            <person name="Pendleton A.L."/>
            <person name="Shaikh M.A."/>
            <person name="Suttiyut T."/>
            <person name="Ogas R."/>
            <person name="Tomko P."/>
            <person name="Gavelis G."/>
            <person name="Widhalm J.R."/>
            <person name="Wisecaver J.H."/>
        </authorList>
    </citation>
    <scope>NUCLEOTIDE SEQUENCE</scope>
    <source>
        <strain evidence="4">ECLA1</strain>
    </source>
</reference>
<sequence>MEAKLAAYRAKKVKQKQSENSFYNRLKSWLSGNDKEKHDNSKSNLDELSEGRTREDQTAEQQNEIPAQTKTTNQTELFGGTIDAVAEPTRSEIITKWILRFCKLALWLCLWGLFIELQFGAVFFTVSVIIFTYVNTRTGPRDGRLSAYSVFNKDCERIHGTLTAEQMQKNMFGVPGIR</sequence>
<keyword evidence="5" id="KW-1185">Reference proteome</keyword>
<dbReference type="PANTHER" id="PTHR13527">
    <property type="entry name" value="SAYSVFN DOMAIN-CONTAINING PROTEIN 1"/>
    <property type="match status" value="1"/>
</dbReference>
<proteinExistence type="predicted"/>